<dbReference type="Proteomes" id="UP001157017">
    <property type="component" value="Unassembled WGS sequence"/>
</dbReference>
<dbReference type="EMBL" id="BSUZ01000001">
    <property type="protein sequence ID" value="GMA86784.1"/>
    <property type="molecule type" value="Genomic_DNA"/>
</dbReference>
<sequence length="110" mass="11922">MAAYLDGIVRAERLPQKVMVFHQVAAKVVREQSAIRSRPGVAVIKSVDGIGSRSAKTDTWRVLVRDLPRGVRPGFKAVLRRGRPAREAHDAEAGAGAAAEARLRAVRVTD</sequence>
<proteinExistence type="predicted"/>
<comment type="caution">
    <text evidence="1">The sequence shown here is derived from an EMBL/GenBank/DDBJ whole genome shotgun (WGS) entry which is preliminary data.</text>
</comment>
<accession>A0ABQ6JHE8</accession>
<gene>
    <name evidence="1" type="ORF">GCM10025868_20340</name>
</gene>
<evidence type="ECO:0000313" key="1">
    <source>
        <dbReference type="EMBL" id="GMA86784.1"/>
    </source>
</evidence>
<organism evidence="1 2">
    <name type="scientific">Angustibacter aerolatus</name>
    <dbReference type="NCBI Taxonomy" id="1162965"/>
    <lineage>
        <taxon>Bacteria</taxon>
        <taxon>Bacillati</taxon>
        <taxon>Actinomycetota</taxon>
        <taxon>Actinomycetes</taxon>
        <taxon>Kineosporiales</taxon>
        <taxon>Kineosporiaceae</taxon>
    </lineage>
</organism>
<keyword evidence="2" id="KW-1185">Reference proteome</keyword>
<name>A0ABQ6JHE8_9ACTN</name>
<reference evidence="2" key="1">
    <citation type="journal article" date="2019" name="Int. J. Syst. Evol. Microbiol.">
        <title>The Global Catalogue of Microorganisms (GCM) 10K type strain sequencing project: providing services to taxonomists for standard genome sequencing and annotation.</title>
        <authorList>
            <consortium name="The Broad Institute Genomics Platform"/>
            <consortium name="The Broad Institute Genome Sequencing Center for Infectious Disease"/>
            <person name="Wu L."/>
            <person name="Ma J."/>
        </authorList>
    </citation>
    <scope>NUCLEOTIDE SEQUENCE [LARGE SCALE GENOMIC DNA]</scope>
    <source>
        <strain evidence="2">NBRC 108730</strain>
    </source>
</reference>
<evidence type="ECO:0000313" key="2">
    <source>
        <dbReference type="Proteomes" id="UP001157017"/>
    </source>
</evidence>
<protein>
    <submittedName>
        <fullName evidence="1">Uncharacterized protein</fullName>
    </submittedName>
</protein>